<dbReference type="PANTHER" id="PTHR24220">
    <property type="entry name" value="IMPORT ATP-BINDING PROTEIN"/>
    <property type="match status" value="1"/>
</dbReference>
<dbReference type="STRING" id="1286171.EAL2_c18750"/>
<gene>
    <name evidence="4" type="primary">potA</name>
    <name evidence="4" type="ORF">EAL2_c18750</name>
</gene>
<dbReference type="GO" id="GO:0005886">
    <property type="term" value="C:plasma membrane"/>
    <property type="evidence" value="ECO:0007669"/>
    <property type="project" value="TreeGrafter"/>
</dbReference>
<dbReference type="InterPro" id="IPR015854">
    <property type="entry name" value="ABC_transpr_LolD-like"/>
</dbReference>
<evidence type="ECO:0000313" key="5">
    <source>
        <dbReference type="Proteomes" id="UP000019591"/>
    </source>
</evidence>
<dbReference type="GO" id="GO:0016887">
    <property type="term" value="F:ATP hydrolysis activity"/>
    <property type="evidence" value="ECO:0007669"/>
    <property type="project" value="InterPro"/>
</dbReference>
<dbReference type="InterPro" id="IPR017871">
    <property type="entry name" value="ABC_transporter-like_CS"/>
</dbReference>
<organism evidence="4 5">
    <name type="scientific">Peptoclostridium acidaminophilum DSM 3953</name>
    <dbReference type="NCBI Taxonomy" id="1286171"/>
    <lineage>
        <taxon>Bacteria</taxon>
        <taxon>Bacillati</taxon>
        <taxon>Bacillota</taxon>
        <taxon>Clostridia</taxon>
        <taxon>Peptostreptococcales</taxon>
        <taxon>Peptoclostridiaceae</taxon>
        <taxon>Peptoclostridium</taxon>
    </lineage>
</organism>
<dbReference type="Proteomes" id="UP000019591">
    <property type="component" value="Chromosome"/>
</dbReference>
<keyword evidence="2" id="KW-0067">ATP-binding</keyword>
<dbReference type="GO" id="GO:0022857">
    <property type="term" value="F:transmembrane transporter activity"/>
    <property type="evidence" value="ECO:0007669"/>
    <property type="project" value="TreeGrafter"/>
</dbReference>
<evidence type="ECO:0000313" key="4">
    <source>
        <dbReference type="EMBL" id="AHM57156.1"/>
    </source>
</evidence>
<dbReference type="SUPFAM" id="SSF52540">
    <property type="entry name" value="P-loop containing nucleoside triphosphate hydrolases"/>
    <property type="match status" value="1"/>
</dbReference>
<feature type="domain" description="ABC transporter" evidence="3">
    <location>
        <begin position="2"/>
        <end position="249"/>
    </location>
</feature>
<dbReference type="EMBL" id="CP007452">
    <property type="protein sequence ID" value="AHM57156.1"/>
    <property type="molecule type" value="Genomic_DNA"/>
</dbReference>
<dbReference type="eggNOG" id="COG1101">
    <property type="taxonomic scope" value="Bacteria"/>
</dbReference>
<dbReference type="PATRIC" id="fig|1286171.3.peg.1824"/>
<sequence>MLQLNNLYKTFNKGTVNENNLYRGLSLSVNDGDFITIIGGNGAGKSTLLNLVSGKIDPDEGSIFLGGSDITHMPEFRKARSIARVFQDPSKGTCPSMTILENMSLAYNKGKIYGLSRGASKKQTGLFSELVSQIGIGLEDKLHTKVSLLSGGQRQALSLIMSTMTSPELLLLDEHTAALDPKTSEVIINLTEKIVTEKKITTLMVTHNMNHAMKMGNRLLMMQRGRIAIDICGEEKQELTQDKLLSMFEKAGCEDEVSDRMLLA</sequence>
<evidence type="ECO:0000256" key="2">
    <source>
        <dbReference type="ARBA" id="ARBA00022840"/>
    </source>
</evidence>
<dbReference type="Pfam" id="PF00005">
    <property type="entry name" value="ABC_tran"/>
    <property type="match status" value="1"/>
</dbReference>
<evidence type="ECO:0000259" key="3">
    <source>
        <dbReference type="PROSITE" id="PS50893"/>
    </source>
</evidence>
<evidence type="ECO:0000256" key="1">
    <source>
        <dbReference type="ARBA" id="ARBA00022741"/>
    </source>
</evidence>
<dbReference type="HOGENOM" id="CLU_000604_1_22_9"/>
<dbReference type="SMART" id="SM00382">
    <property type="entry name" value="AAA"/>
    <property type="match status" value="1"/>
</dbReference>
<dbReference type="RefSeq" id="WP_025436109.1">
    <property type="nucleotide sequence ID" value="NZ_CP007452.1"/>
</dbReference>
<dbReference type="InterPro" id="IPR027417">
    <property type="entry name" value="P-loop_NTPase"/>
</dbReference>
<accession>W8U8H3</accession>
<keyword evidence="5" id="KW-1185">Reference proteome</keyword>
<dbReference type="PANTHER" id="PTHR24220:SF692">
    <property type="entry name" value="ABC TRANSPORTER DOMAIN-CONTAINING PROTEIN"/>
    <property type="match status" value="1"/>
</dbReference>
<name>W8U8H3_PEPAC</name>
<keyword evidence="1" id="KW-0547">Nucleotide-binding</keyword>
<dbReference type="InterPro" id="IPR003439">
    <property type="entry name" value="ABC_transporter-like_ATP-bd"/>
</dbReference>
<dbReference type="AlphaFoldDB" id="W8U8H3"/>
<dbReference type="GO" id="GO:0005524">
    <property type="term" value="F:ATP binding"/>
    <property type="evidence" value="ECO:0007669"/>
    <property type="project" value="UniProtKB-KW"/>
</dbReference>
<keyword evidence="4" id="KW-0378">Hydrolase</keyword>
<dbReference type="Gene3D" id="3.40.50.300">
    <property type="entry name" value="P-loop containing nucleotide triphosphate hydrolases"/>
    <property type="match status" value="1"/>
</dbReference>
<protein>
    <submittedName>
        <fullName evidence="4">ABC-type uncharacterized transport system, AT pase component PotA</fullName>
        <ecNumber evidence="4">3.6.3.31</ecNumber>
    </submittedName>
</protein>
<dbReference type="EC" id="3.6.3.31" evidence="4"/>
<dbReference type="InterPro" id="IPR003593">
    <property type="entry name" value="AAA+_ATPase"/>
</dbReference>
<proteinExistence type="predicted"/>
<reference evidence="4 5" key="1">
    <citation type="journal article" date="2014" name="Genome Announc.">
        <title>Complete Genome Sequence of Amino Acid-Utilizing Eubacterium acidaminophilum al-2 (DSM 3953).</title>
        <authorList>
            <person name="Poehlein A."/>
            <person name="Andreesen J.R."/>
            <person name="Daniel R."/>
        </authorList>
    </citation>
    <scope>NUCLEOTIDE SEQUENCE [LARGE SCALE GENOMIC DNA]</scope>
    <source>
        <strain evidence="4 5">DSM 3953</strain>
    </source>
</reference>
<dbReference type="PROSITE" id="PS00211">
    <property type="entry name" value="ABC_TRANSPORTER_1"/>
    <property type="match status" value="1"/>
</dbReference>
<dbReference type="OrthoDB" id="9776369at2"/>
<dbReference type="KEGG" id="eac:EAL2_c18750"/>
<dbReference type="PROSITE" id="PS50893">
    <property type="entry name" value="ABC_TRANSPORTER_2"/>
    <property type="match status" value="1"/>
</dbReference>